<organism evidence="3 4">
    <name type="scientific">Altererythrobacter xiamenensis</name>
    <dbReference type="NCBI Taxonomy" id="1316679"/>
    <lineage>
        <taxon>Bacteria</taxon>
        <taxon>Pseudomonadati</taxon>
        <taxon>Pseudomonadota</taxon>
        <taxon>Alphaproteobacteria</taxon>
        <taxon>Sphingomonadales</taxon>
        <taxon>Erythrobacteraceae</taxon>
        <taxon>Altererythrobacter</taxon>
    </lineage>
</organism>
<keyword evidence="4" id="KW-1185">Reference proteome</keyword>
<dbReference type="PANTHER" id="PTHR24321">
    <property type="entry name" value="DEHYDROGENASES, SHORT CHAIN"/>
    <property type="match status" value="1"/>
</dbReference>
<dbReference type="PROSITE" id="PS00061">
    <property type="entry name" value="ADH_SHORT"/>
    <property type="match status" value="1"/>
</dbReference>
<dbReference type="AlphaFoldDB" id="A0A1Y6F2P2"/>
<dbReference type="Proteomes" id="UP000194420">
    <property type="component" value="Unassembled WGS sequence"/>
</dbReference>
<dbReference type="PRINTS" id="PR00081">
    <property type="entry name" value="GDHRDH"/>
</dbReference>
<reference evidence="4" key="1">
    <citation type="submission" date="2017-04" db="EMBL/GenBank/DDBJ databases">
        <authorList>
            <person name="Varghese N."/>
            <person name="Submissions S."/>
        </authorList>
    </citation>
    <scope>NUCLEOTIDE SEQUENCE [LARGE SCALE GENOMIC DNA]</scope>
</reference>
<dbReference type="RefSeq" id="WP_234989985.1">
    <property type="nucleotide sequence ID" value="NZ_FXWG01000002.1"/>
</dbReference>
<evidence type="ECO:0000256" key="2">
    <source>
        <dbReference type="ARBA" id="ARBA00023002"/>
    </source>
</evidence>
<gene>
    <name evidence="3" type="ORF">SAMN06297468_1380</name>
</gene>
<dbReference type="PRINTS" id="PR00080">
    <property type="entry name" value="SDRFAMILY"/>
</dbReference>
<evidence type="ECO:0000313" key="4">
    <source>
        <dbReference type="Proteomes" id="UP000194420"/>
    </source>
</evidence>
<name>A0A1Y6F2P2_9SPHN</name>
<dbReference type="InterPro" id="IPR036291">
    <property type="entry name" value="NAD(P)-bd_dom_sf"/>
</dbReference>
<evidence type="ECO:0000256" key="1">
    <source>
        <dbReference type="ARBA" id="ARBA00006484"/>
    </source>
</evidence>
<comment type="similarity">
    <text evidence="1">Belongs to the short-chain dehydrogenases/reductases (SDR) family.</text>
</comment>
<dbReference type="NCBIfam" id="NF005559">
    <property type="entry name" value="PRK07231.1"/>
    <property type="match status" value="1"/>
</dbReference>
<dbReference type="SUPFAM" id="SSF51735">
    <property type="entry name" value="NAD(P)-binding Rossmann-fold domains"/>
    <property type="match status" value="1"/>
</dbReference>
<dbReference type="PANTHER" id="PTHR24321:SF15">
    <property type="entry name" value="OXIDOREDUCTASE UCPA"/>
    <property type="match status" value="1"/>
</dbReference>
<dbReference type="Pfam" id="PF13561">
    <property type="entry name" value="adh_short_C2"/>
    <property type="match status" value="1"/>
</dbReference>
<accession>A0A1Y6F2P2</accession>
<dbReference type="Gene3D" id="3.40.50.720">
    <property type="entry name" value="NAD(P)-binding Rossmann-like Domain"/>
    <property type="match status" value="1"/>
</dbReference>
<dbReference type="InterPro" id="IPR002347">
    <property type="entry name" value="SDR_fam"/>
</dbReference>
<proteinExistence type="inferred from homology"/>
<dbReference type="FunFam" id="3.40.50.720:FF:000084">
    <property type="entry name" value="Short-chain dehydrogenase reductase"/>
    <property type="match status" value="1"/>
</dbReference>
<protein>
    <submittedName>
        <fullName evidence="3">3alpha(Or 20beta)-hydroxysteroid dehydrogenase</fullName>
    </submittedName>
</protein>
<sequence>MGKMQNKVALVTGGAEGIGATVGRMIVAEGGSVMLCDVQIDKARALADELGENAQAFELDVRDLDQWHKAVEATVERFGKLTVLCNIAGISEPGNVVDGTLDTWERTIDINLNGPFYGMRAALPVMEKSGEPGAIVNIGSMIAIRAAAFVAAYSASKAGLLGLTRSVALDCAERGVPIRANMVHPGAIRTPMYERYKFSGADEPENIERDFAATHPMNRIGEPEEVARAVLWLASDESSFTTGCDITVDGGGSIRS</sequence>
<dbReference type="InterPro" id="IPR020904">
    <property type="entry name" value="Sc_DH/Rdtase_CS"/>
</dbReference>
<dbReference type="GO" id="GO:0016491">
    <property type="term" value="F:oxidoreductase activity"/>
    <property type="evidence" value="ECO:0007669"/>
    <property type="project" value="UniProtKB-KW"/>
</dbReference>
<evidence type="ECO:0000313" key="3">
    <source>
        <dbReference type="EMBL" id="SMQ69148.1"/>
    </source>
</evidence>
<keyword evidence="2" id="KW-0560">Oxidoreductase</keyword>
<dbReference type="EMBL" id="FXWG01000002">
    <property type="protein sequence ID" value="SMQ69148.1"/>
    <property type="molecule type" value="Genomic_DNA"/>
</dbReference>